<proteinExistence type="inferred from homology"/>
<keyword evidence="10" id="KW-1185">Reference proteome</keyword>
<evidence type="ECO:0000256" key="5">
    <source>
        <dbReference type="ARBA" id="ARBA00023143"/>
    </source>
</evidence>
<evidence type="ECO:0000256" key="1">
    <source>
        <dbReference type="ARBA" id="ARBA00022475"/>
    </source>
</evidence>
<dbReference type="PATRIC" id="fig|29422.6.peg.363"/>
<comment type="similarity">
    <text evidence="6 7">Belongs to the FliO/MopB family.</text>
</comment>
<feature type="transmembrane region" description="Helical" evidence="7">
    <location>
        <begin position="34"/>
        <end position="54"/>
    </location>
</feature>
<dbReference type="Proteomes" id="UP000054742">
    <property type="component" value="Unassembled WGS sequence"/>
</dbReference>
<dbReference type="GO" id="GO:0005886">
    <property type="term" value="C:plasma membrane"/>
    <property type="evidence" value="ECO:0007669"/>
    <property type="project" value="UniProtKB-SubCell"/>
</dbReference>
<comment type="subcellular location">
    <subcellularLocation>
        <location evidence="7">Cell membrane</location>
    </subcellularLocation>
    <subcellularLocation>
        <location evidence="7">Bacterial flagellum basal body</location>
    </subcellularLocation>
</comment>
<accession>A0A0W0SSS0</accession>
<dbReference type="STRING" id="29422.Lbru_0349"/>
<dbReference type="InterPro" id="IPR052205">
    <property type="entry name" value="FliO/MopB"/>
</dbReference>
<evidence type="ECO:0000256" key="4">
    <source>
        <dbReference type="ARBA" id="ARBA00023136"/>
    </source>
</evidence>
<dbReference type="Pfam" id="PF04347">
    <property type="entry name" value="FliO"/>
    <property type="match status" value="1"/>
</dbReference>
<evidence type="ECO:0000313" key="10">
    <source>
        <dbReference type="Proteomes" id="UP000054742"/>
    </source>
</evidence>
<keyword evidence="9" id="KW-0282">Flagellum</keyword>
<feature type="chain" id="PRO_5006912325" description="Flagellar protein" evidence="8">
    <location>
        <begin position="19"/>
        <end position="134"/>
    </location>
</feature>
<protein>
    <recommendedName>
        <fullName evidence="7">Flagellar protein</fullName>
    </recommendedName>
</protein>
<comment type="caution">
    <text evidence="9">The sequence shown here is derived from an EMBL/GenBank/DDBJ whole genome shotgun (WGS) entry which is preliminary data.</text>
</comment>
<dbReference type="NCBIfam" id="TIGR03500">
    <property type="entry name" value="FliO_TIGR"/>
    <property type="match status" value="1"/>
</dbReference>
<evidence type="ECO:0000313" key="9">
    <source>
        <dbReference type="EMBL" id="KTC86408.1"/>
    </source>
</evidence>
<dbReference type="PANTHER" id="PTHR38766:SF1">
    <property type="entry name" value="FLAGELLAR PROTEIN FLIO"/>
    <property type="match status" value="1"/>
</dbReference>
<organism evidence="9 10">
    <name type="scientific">Legionella brunensis</name>
    <dbReference type="NCBI Taxonomy" id="29422"/>
    <lineage>
        <taxon>Bacteria</taxon>
        <taxon>Pseudomonadati</taxon>
        <taxon>Pseudomonadota</taxon>
        <taxon>Gammaproteobacteria</taxon>
        <taxon>Legionellales</taxon>
        <taxon>Legionellaceae</taxon>
        <taxon>Legionella</taxon>
    </lineage>
</organism>
<dbReference type="EMBL" id="LNXV01000004">
    <property type="protein sequence ID" value="KTC86408.1"/>
    <property type="molecule type" value="Genomic_DNA"/>
</dbReference>
<keyword evidence="9" id="KW-0966">Cell projection</keyword>
<name>A0A0W0SSS0_9GAMM</name>
<sequence length="134" mass="14611">MRGRFCLFWMLFPVTVWANNKAGNSPSITNGELLRVMAGLLLVVGVIVFLSWLLRRVNSAGLGNTNGFKVIVSMSLGTREKIMLVNIGNRFLLLGVTSGSINTLHDFGEELPAGFLSESKTSFTEFLKTALGKS</sequence>
<dbReference type="InterPro" id="IPR022781">
    <property type="entry name" value="Flagellar_biosynth_FliO"/>
</dbReference>
<dbReference type="RefSeq" id="WP_083500793.1">
    <property type="nucleotide sequence ID" value="NZ_CAAAHU010000020.1"/>
</dbReference>
<keyword evidence="8" id="KW-0732">Signal</keyword>
<evidence type="ECO:0000256" key="6">
    <source>
        <dbReference type="ARBA" id="ARBA00037937"/>
    </source>
</evidence>
<dbReference type="PANTHER" id="PTHR38766">
    <property type="entry name" value="FLAGELLAR PROTEIN FLIO"/>
    <property type="match status" value="1"/>
</dbReference>
<evidence type="ECO:0000256" key="3">
    <source>
        <dbReference type="ARBA" id="ARBA00022989"/>
    </source>
</evidence>
<keyword evidence="1 7" id="KW-1003">Cell membrane</keyword>
<evidence type="ECO:0000256" key="8">
    <source>
        <dbReference type="SAM" id="SignalP"/>
    </source>
</evidence>
<evidence type="ECO:0000256" key="7">
    <source>
        <dbReference type="RuleBase" id="RU362064"/>
    </source>
</evidence>
<keyword evidence="2 7" id="KW-0812">Transmembrane</keyword>
<reference evidence="9 10" key="1">
    <citation type="submission" date="2015-11" db="EMBL/GenBank/DDBJ databases">
        <title>Genomic analysis of 38 Legionella species identifies large and diverse effector repertoires.</title>
        <authorList>
            <person name="Burstein D."/>
            <person name="Amaro F."/>
            <person name="Zusman T."/>
            <person name="Lifshitz Z."/>
            <person name="Cohen O."/>
            <person name="Gilbert J.A."/>
            <person name="Pupko T."/>
            <person name="Shuman H.A."/>
            <person name="Segal G."/>
        </authorList>
    </citation>
    <scope>NUCLEOTIDE SEQUENCE [LARGE SCALE GENOMIC DNA]</scope>
    <source>
        <strain evidence="9 10">ATCC 43878</strain>
    </source>
</reference>
<dbReference type="AlphaFoldDB" id="A0A0W0SSS0"/>
<keyword evidence="5 7" id="KW-0975">Bacterial flagellum</keyword>
<keyword evidence="3 7" id="KW-1133">Transmembrane helix</keyword>
<gene>
    <name evidence="9" type="primary">fliO</name>
    <name evidence="9" type="ORF">Lbru_0349</name>
</gene>
<feature type="signal peptide" evidence="8">
    <location>
        <begin position="1"/>
        <end position="18"/>
    </location>
</feature>
<dbReference type="GO" id="GO:0044781">
    <property type="term" value="P:bacterial-type flagellum organization"/>
    <property type="evidence" value="ECO:0007669"/>
    <property type="project" value="UniProtKB-UniRule"/>
</dbReference>
<keyword evidence="4 7" id="KW-0472">Membrane</keyword>
<evidence type="ECO:0000256" key="2">
    <source>
        <dbReference type="ARBA" id="ARBA00022692"/>
    </source>
</evidence>
<dbReference type="GO" id="GO:0009425">
    <property type="term" value="C:bacterial-type flagellum basal body"/>
    <property type="evidence" value="ECO:0007669"/>
    <property type="project" value="UniProtKB-SubCell"/>
</dbReference>
<dbReference type="OrthoDB" id="5741235at2"/>
<keyword evidence="9" id="KW-0969">Cilium</keyword>